<dbReference type="STRING" id="1317124.DW2_03724"/>
<protein>
    <submittedName>
        <fullName evidence="2">Oxidoreductase</fullName>
    </submittedName>
</protein>
<evidence type="ECO:0000313" key="2">
    <source>
        <dbReference type="EMBL" id="KFE36387.1"/>
    </source>
</evidence>
<dbReference type="Gene3D" id="3.40.50.80">
    <property type="entry name" value="Nucleotide-binding domain of ferredoxin-NADP reductase (FNR) module"/>
    <property type="match status" value="1"/>
</dbReference>
<dbReference type="PRINTS" id="PR00410">
    <property type="entry name" value="PHEHYDRXLASE"/>
</dbReference>
<reference evidence="2 3" key="2">
    <citation type="journal article" date="2015" name="Antonie Van Leeuwenhoek">
        <title>Thioclava indica sp. nov., isolated from surface seawater of the Indian Ocean.</title>
        <authorList>
            <person name="Liu Y."/>
            <person name="Lai Q."/>
            <person name="Du J."/>
            <person name="Xu H."/>
            <person name="Jiang L."/>
            <person name="Shao Z."/>
        </authorList>
    </citation>
    <scope>NUCLEOTIDE SEQUENCE [LARGE SCALE GENOMIC DNA]</scope>
    <source>
        <strain evidence="2 3">13D2W-2</strain>
    </source>
</reference>
<dbReference type="InterPro" id="IPR039261">
    <property type="entry name" value="FNR_nucleotide-bd"/>
</dbReference>
<sequence length="226" mass="24829">MTNRLTLKAIEPVTHDTHHLTFARPDGFAFTPGQAVDLNLTREGWQTEQRPFTFTNPGNGETLEFVIKSYPDHEGVTEQIATLTPGEPVEISDPWGAIEDKGAGTFIAGGAGVTPFIAILRARLAREGTLEGCRLIFSNKTEADIILRDEFEAMTGLETVWTVTDQDDPGAGVRSAKIDRDFLAPYVEAERGKFYICGPAKMVDEIEATLKDLGVDAGRIIREDFD</sequence>
<dbReference type="SUPFAM" id="SSF52343">
    <property type="entry name" value="Ferredoxin reductase-like, C-terminal NADP-linked domain"/>
    <property type="match status" value="1"/>
</dbReference>
<proteinExistence type="predicted"/>
<dbReference type="PANTHER" id="PTHR47354">
    <property type="entry name" value="NADH OXIDOREDUCTASE HCR"/>
    <property type="match status" value="1"/>
</dbReference>
<feature type="domain" description="FAD-binding FR-type" evidence="1">
    <location>
        <begin position="1"/>
        <end position="101"/>
    </location>
</feature>
<accession>A0A085U090</accession>
<dbReference type="InterPro" id="IPR017927">
    <property type="entry name" value="FAD-bd_FR_type"/>
</dbReference>
<dbReference type="SUPFAM" id="SSF63380">
    <property type="entry name" value="Riboflavin synthase domain-like"/>
    <property type="match status" value="1"/>
</dbReference>
<dbReference type="InterPro" id="IPR017938">
    <property type="entry name" value="Riboflavin_synthase-like_b-brl"/>
</dbReference>
<keyword evidence="3" id="KW-1185">Reference proteome</keyword>
<organism evidence="2 3">
    <name type="scientific">Thioclava atlantica</name>
    <dbReference type="NCBI Taxonomy" id="1317124"/>
    <lineage>
        <taxon>Bacteria</taxon>
        <taxon>Pseudomonadati</taxon>
        <taxon>Pseudomonadota</taxon>
        <taxon>Alphaproteobacteria</taxon>
        <taxon>Rhodobacterales</taxon>
        <taxon>Paracoccaceae</taxon>
        <taxon>Thioclava</taxon>
    </lineage>
</organism>
<dbReference type="Pfam" id="PF00970">
    <property type="entry name" value="FAD_binding_6"/>
    <property type="match status" value="1"/>
</dbReference>
<comment type="caution">
    <text evidence="2">The sequence shown here is derived from an EMBL/GenBank/DDBJ whole genome shotgun (WGS) entry which is preliminary data.</text>
</comment>
<evidence type="ECO:0000259" key="1">
    <source>
        <dbReference type="PROSITE" id="PS51384"/>
    </source>
</evidence>
<gene>
    <name evidence="2" type="ORF">DW2_03724</name>
</gene>
<dbReference type="GO" id="GO:0016491">
    <property type="term" value="F:oxidoreductase activity"/>
    <property type="evidence" value="ECO:0007669"/>
    <property type="project" value="InterPro"/>
</dbReference>
<dbReference type="PANTHER" id="PTHR47354:SF5">
    <property type="entry name" value="PROTEIN RFBI"/>
    <property type="match status" value="1"/>
</dbReference>
<dbReference type="InterPro" id="IPR008333">
    <property type="entry name" value="Cbr1-like_FAD-bd_dom"/>
</dbReference>
<dbReference type="Gene3D" id="2.40.30.10">
    <property type="entry name" value="Translation factors"/>
    <property type="match status" value="1"/>
</dbReference>
<dbReference type="InterPro" id="IPR050415">
    <property type="entry name" value="MRET"/>
</dbReference>
<dbReference type="PATRIC" id="fig|1317124.6.peg.754"/>
<name>A0A085U090_9RHOB</name>
<dbReference type="Pfam" id="PF00175">
    <property type="entry name" value="NAD_binding_1"/>
    <property type="match status" value="1"/>
</dbReference>
<dbReference type="AlphaFoldDB" id="A0A085U090"/>
<dbReference type="EMBL" id="AQRC01000002">
    <property type="protein sequence ID" value="KFE36387.1"/>
    <property type="molecule type" value="Genomic_DNA"/>
</dbReference>
<dbReference type="OrthoDB" id="9792185at2"/>
<dbReference type="PROSITE" id="PS51384">
    <property type="entry name" value="FAD_FR"/>
    <property type="match status" value="1"/>
</dbReference>
<dbReference type="RefSeq" id="WP_038143905.1">
    <property type="nucleotide sequence ID" value="NZ_AQRC01000002.1"/>
</dbReference>
<dbReference type="InterPro" id="IPR001433">
    <property type="entry name" value="OxRdtase_FAD/NAD-bd"/>
</dbReference>
<reference evidence="3" key="1">
    <citation type="submission" date="2013-04" db="EMBL/GenBank/DDBJ databases">
        <title>Thioclava sp. 13D2W-2 Genome Sequencing.</title>
        <authorList>
            <person name="Lai Q."/>
            <person name="Li G."/>
            <person name="Shao Z."/>
        </authorList>
    </citation>
    <scope>NUCLEOTIDE SEQUENCE [LARGE SCALE GENOMIC DNA]</scope>
    <source>
        <strain evidence="3">13D2W-2</strain>
    </source>
</reference>
<evidence type="ECO:0000313" key="3">
    <source>
        <dbReference type="Proteomes" id="UP000028607"/>
    </source>
</evidence>
<dbReference type="eggNOG" id="COG1018">
    <property type="taxonomic scope" value="Bacteria"/>
</dbReference>
<dbReference type="Proteomes" id="UP000028607">
    <property type="component" value="Unassembled WGS sequence"/>
</dbReference>